<organism evidence="1 2">
    <name type="scientific">Pararge aegeria aegeria</name>
    <dbReference type="NCBI Taxonomy" id="348720"/>
    <lineage>
        <taxon>Eukaryota</taxon>
        <taxon>Metazoa</taxon>
        <taxon>Ecdysozoa</taxon>
        <taxon>Arthropoda</taxon>
        <taxon>Hexapoda</taxon>
        <taxon>Insecta</taxon>
        <taxon>Pterygota</taxon>
        <taxon>Neoptera</taxon>
        <taxon>Endopterygota</taxon>
        <taxon>Lepidoptera</taxon>
        <taxon>Glossata</taxon>
        <taxon>Ditrysia</taxon>
        <taxon>Papilionoidea</taxon>
        <taxon>Nymphalidae</taxon>
        <taxon>Satyrinae</taxon>
        <taxon>Satyrini</taxon>
        <taxon>Parargina</taxon>
        <taxon>Pararge</taxon>
    </lineage>
</organism>
<name>A0A8S4RV43_9NEOP</name>
<evidence type="ECO:0000313" key="1">
    <source>
        <dbReference type="EMBL" id="CAH2241504.1"/>
    </source>
</evidence>
<gene>
    <name evidence="1" type="primary">jg10671</name>
    <name evidence="1" type="ORF">PAEG_LOCUS17939</name>
</gene>
<accession>A0A8S4RV43</accession>
<evidence type="ECO:0000313" key="2">
    <source>
        <dbReference type="Proteomes" id="UP000838756"/>
    </source>
</evidence>
<dbReference type="AlphaFoldDB" id="A0A8S4RV43"/>
<sequence>MIKQTNVFKESKPQPWTQKAGYLLRQSAVNVCVPPLGRFSLIRRQGHLRYGYETVECRVNVRSPPMMSRLSQAGTL</sequence>
<comment type="caution">
    <text evidence="1">The sequence shown here is derived from an EMBL/GenBank/DDBJ whole genome shotgun (WGS) entry which is preliminary data.</text>
</comment>
<reference evidence="1" key="1">
    <citation type="submission" date="2022-03" db="EMBL/GenBank/DDBJ databases">
        <authorList>
            <person name="Lindestad O."/>
        </authorList>
    </citation>
    <scope>NUCLEOTIDE SEQUENCE</scope>
</reference>
<protein>
    <submittedName>
        <fullName evidence="1">Jg10671 protein</fullName>
    </submittedName>
</protein>
<keyword evidence="2" id="KW-1185">Reference proteome</keyword>
<proteinExistence type="predicted"/>
<dbReference type="EMBL" id="CAKXAJ010025577">
    <property type="protein sequence ID" value="CAH2241504.1"/>
    <property type="molecule type" value="Genomic_DNA"/>
</dbReference>
<dbReference type="Proteomes" id="UP000838756">
    <property type="component" value="Unassembled WGS sequence"/>
</dbReference>